<dbReference type="Gene3D" id="3.10.450.620">
    <property type="entry name" value="JHP933, nucleotidyltransferase-like core domain"/>
    <property type="match status" value="1"/>
</dbReference>
<dbReference type="AlphaFoldDB" id="A0A1F7I6C7"/>
<accession>A0A1F7I6C7</accession>
<organism evidence="1 2">
    <name type="scientific">Candidatus Roizmanbacteria bacterium RIFCSPHIGHO2_12_FULL_44_10</name>
    <dbReference type="NCBI Taxonomy" id="1802054"/>
    <lineage>
        <taxon>Bacteria</taxon>
        <taxon>Candidatus Roizmaniibacteriota</taxon>
    </lineage>
</organism>
<evidence type="ECO:0000313" key="2">
    <source>
        <dbReference type="Proteomes" id="UP000179024"/>
    </source>
</evidence>
<proteinExistence type="predicted"/>
<dbReference type="Proteomes" id="UP000179024">
    <property type="component" value="Unassembled WGS sequence"/>
</dbReference>
<dbReference type="EMBL" id="MGAE01000038">
    <property type="protein sequence ID" value="OGK38910.1"/>
    <property type="molecule type" value="Genomic_DNA"/>
</dbReference>
<name>A0A1F7I6C7_9BACT</name>
<dbReference type="InterPro" id="IPR014942">
    <property type="entry name" value="AbiEii"/>
</dbReference>
<sequence length="219" mass="25834">MLKPTKILTEKQLSFLKLFSTSPLTKSFYLSGGTALCGFYIPYRYSEDLDFFSEAEFDVQSILVWLKSIKNQLKYSAFDIQTSFNRNLIFLEFGSETLKLEFTYYPFPAKASQKYINITLDSIEDIALNKLFTIYQNPRLRDFMDLFMIMKEKKFDFEKLRLDAKVKFDWDIEMIQLGSQLLKVTERKDIPVLVGKFNYNEMEDFFTSLATSLQNKVLR</sequence>
<reference evidence="1 2" key="1">
    <citation type="journal article" date="2016" name="Nat. Commun.">
        <title>Thousands of microbial genomes shed light on interconnected biogeochemical processes in an aquifer system.</title>
        <authorList>
            <person name="Anantharaman K."/>
            <person name="Brown C.T."/>
            <person name="Hug L.A."/>
            <person name="Sharon I."/>
            <person name="Castelle C.J."/>
            <person name="Probst A.J."/>
            <person name="Thomas B.C."/>
            <person name="Singh A."/>
            <person name="Wilkins M.J."/>
            <person name="Karaoz U."/>
            <person name="Brodie E.L."/>
            <person name="Williams K.H."/>
            <person name="Hubbard S.S."/>
            <person name="Banfield J.F."/>
        </authorList>
    </citation>
    <scope>NUCLEOTIDE SEQUENCE [LARGE SCALE GENOMIC DNA]</scope>
</reference>
<gene>
    <name evidence="1" type="ORF">A3F34_02045</name>
</gene>
<evidence type="ECO:0000313" key="1">
    <source>
        <dbReference type="EMBL" id="OGK38910.1"/>
    </source>
</evidence>
<evidence type="ECO:0008006" key="3">
    <source>
        <dbReference type="Google" id="ProtNLM"/>
    </source>
</evidence>
<dbReference type="Pfam" id="PF08843">
    <property type="entry name" value="AbiEii"/>
    <property type="match status" value="1"/>
</dbReference>
<protein>
    <recommendedName>
        <fullName evidence="3">Nucleotidyl transferase AbiEii/AbiGii toxin family protein</fullName>
    </recommendedName>
</protein>
<comment type="caution">
    <text evidence="1">The sequence shown here is derived from an EMBL/GenBank/DDBJ whole genome shotgun (WGS) entry which is preliminary data.</text>
</comment>